<dbReference type="InterPro" id="IPR027417">
    <property type="entry name" value="P-loop_NTPase"/>
</dbReference>
<proteinExistence type="inferred from homology"/>
<keyword evidence="2" id="KW-0813">Transport</keyword>
<evidence type="ECO:0000256" key="18">
    <source>
        <dbReference type="SAM" id="MobiDB-lite"/>
    </source>
</evidence>
<feature type="region of interest" description="Disordered" evidence="18">
    <location>
        <begin position="1"/>
        <end position="143"/>
    </location>
</feature>
<dbReference type="FunFam" id="3.40.50.300:FF:000413">
    <property type="entry name" value="Translocase of chloroplast 120, chloroplastic"/>
    <property type="match status" value="1"/>
</dbReference>
<comment type="caution">
    <text evidence="20">The sequence shown here is derived from an EMBL/GenBank/DDBJ whole genome shotgun (WGS) entry which is preliminary data.</text>
</comment>
<dbReference type="SUPFAM" id="SSF52540">
    <property type="entry name" value="P-loop containing nucleoside triphosphate hydrolases"/>
    <property type="match status" value="1"/>
</dbReference>
<evidence type="ECO:0000256" key="8">
    <source>
        <dbReference type="ARBA" id="ARBA00022801"/>
    </source>
</evidence>
<reference evidence="20" key="1">
    <citation type="submission" date="2016-03" db="EMBL/GenBank/DDBJ databases">
        <title>Mechanisms controlling the formation of the plant cell surface in tip-growing cells are functionally conserved among land plants.</title>
        <authorList>
            <person name="Honkanen S."/>
            <person name="Jones V.A."/>
            <person name="Morieri G."/>
            <person name="Champion C."/>
            <person name="Hetherington A.J."/>
            <person name="Kelly S."/>
            <person name="Saint-Marcoux D."/>
            <person name="Proust H."/>
            <person name="Prescott H."/>
            <person name="Dolan L."/>
        </authorList>
    </citation>
    <scope>NUCLEOTIDE SEQUENCE [LARGE SCALE GENOMIC DNA]</scope>
    <source>
        <tissue evidence="20">Whole gametophyte</tissue>
    </source>
</reference>
<evidence type="ECO:0000259" key="19">
    <source>
        <dbReference type="PROSITE" id="PS51720"/>
    </source>
</evidence>
<evidence type="ECO:0000256" key="11">
    <source>
        <dbReference type="ARBA" id="ARBA00022927"/>
    </source>
</evidence>
<evidence type="ECO:0000256" key="16">
    <source>
        <dbReference type="ARBA" id="ARBA00023775"/>
    </source>
</evidence>
<keyword evidence="14" id="KW-0472">Membrane</keyword>
<dbReference type="InterPro" id="IPR045058">
    <property type="entry name" value="GIMA/IAN/Toc"/>
</dbReference>
<evidence type="ECO:0000313" key="20">
    <source>
        <dbReference type="EMBL" id="OAE33372.1"/>
    </source>
</evidence>
<keyword evidence="12" id="KW-1133">Transmembrane helix</keyword>
<feature type="compositionally biased region" description="Acidic residues" evidence="18">
    <location>
        <begin position="257"/>
        <end position="270"/>
    </location>
</feature>
<dbReference type="GO" id="GO:0046872">
    <property type="term" value="F:metal ion binding"/>
    <property type="evidence" value="ECO:0007669"/>
    <property type="project" value="UniProtKB-KW"/>
</dbReference>
<comment type="cofactor">
    <cofactor evidence="1">
        <name>Mg(2+)</name>
        <dbReference type="ChEBI" id="CHEBI:18420"/>
    </cofactor>
</comment>
<feature type="compositionally biased region" description="Polar residues" evidence="18">
    <location>
        <begin position="710"/>
        <end position="722"/>
    </location>
</feature>
<feature type="compositionally biased region" description="Basic and acidic residues" evidence="18">
    <location>
        <begin position="538"/>
        <end position="562"/>
    </location>
</feature>
<accession>A0A176WM66</accession>
<feature type="compositionally biased region" description="Polar residues" evidence="18">
    <location>
        <begin position="820"/>
        <end position="839"/>
    </location>
</feature>
<feature type="region of interest" description="Disordered" evidence="18">
    <location>
        <begin position="1253"/>
        <end position="1299"/>
    </location>
</feature>
<dbReference type="GO" id="GO:0003924">
    <property type="term" value="F:GTPase activity"/>
    <property type="evidence" value="ECO:0007669"/>
    <property type="project" value="InterPro"/>
</dbReference>
<feature type="compositionally biased region" description="Acidic residues" evidence="18">
    <location>
        <begin position="735"/>
        <end position="762"/>
    </location>
</feature>
<dbReference type="PANTHER" id="PTHR10903">
    <property type="entry name" value="GTPASE, IMAP FAMILY MEMBER-RELATED"/>
    <property type="match status" value="1"/>
</dbReference>
<feature type="domain" description="AIG1-type G" evidence="19">
    <location>
        <begin position="922"/>
        <end position="1151"/>
    </location>
</feature>
<dbReference type="GO" id="GO:0015031">
    <property type="term" value="P:protein transport"/>
    <property type="evidence" value="ECO:0007669"/>
    <property type="project" value="UniProtKB-KW"/>
</dbReference>
<feature type="compositionally biased region" description="Acidic residues" evidence="18">
    <location>
        <begin position="421"/>
        <end position="473"/>
    </location>
</feature>
<feature type="compositionally biased region" description="Basic and acidic residues" evidence="18">
    <location>
        <begin position="580"/>
        <end position="592"/>
    </location>
</feature>
<dbReference type="Gene3D" id="3.40.50.300">
    <property type="entry name" value="P-loop containing nucleotide triphosphate hydrolases"/>
    <property type="match status" value="1"/>
</dbReference>
<dbReference type="PROSITE" id="PS51720">
    <property type="entry name" value="G_AIG1"/>
    <property type="match status" value="1"/>
</dbReference>
<feature type="compositionally biased region" description="Acidic residues" evidence="18">
    <location>
        <begin position="21"/>
        <end position="38"/>
    </location>
</feature>
<organism evidence="20 21">
    <name type="scientific">Marchantia polymorpha subsp. ruderalis</name>
    <dbReference type="NCBI Taxonomy" id="1480154"/>
    <lineage>
        <taxon>Eukaryota</taxon>
        <taxon>Viridiplantae</taxon>
        <taxon>Streptophyta</taxon>
        <taxon>Embryophyta</taxon>
        <taxon>Marchantiophyta</taxon>
        <taxon>Marchantiopsida</taxon>
        <taxon>Marchantiidae</taxon>
        <taxon>Marchantiales</taxon>
        <taxon>Marchantiaceae</taxon>
        <taxon>Marchantia</taxon>
    </lineage>
</organism>
<comment type="function">
    <text evidence="17">GTPase involved in protein precursor import into chloroplasts. Seems to recognize chloroplast-destined precursor proteins and regulate their presentation to the translocation channel through GTP hydrolysis. Probably specialized in the import of nuclear encoded non-photosynthetic preproteins from the cytoplasm to the chloroplast.</text>
</comment>
<dbReference type="InterPro" id="IPR005690">
    <property type="entry name" value="Toc86_159"/>
</dbReference>
<keyword evidence="11" id="KW-0653">Protein transport</keyword>
<keyword evidence="13" id="KW-0342">GTP-binding</keyword>
<feature type="compositionally biased region" description="Basic and acidic residues" evidence="18">
    <location>
        <begin position="214"/>
        <end position="226"/>
    </location>
</feature>
<dbReference type="PANTHER" id="PTHR10903:SF135">
    <property type="entry name" value="TRANSLOCASE OF CHLOROPLAST 120, CHLOROPLASTIC-RELATED"/>
    <property type="match status" value="1"/>
</dbReference>
<gene>
    <name evidence="20" type="ORF">AXG93_3296s1110</name>
</gene>
<dbReference type="GO" id="GO:0005525">
    <property type="term" value="F:GTP binding"/>
    <property type="evidence" value="ECO:0007669"/>
    <property type="project" value="UniProtKB-KW"/>
</dbReference>
<keyword evidence="10" id="KW-0460">Magnesium</keyword>
<feature type="compositionally biased region" description="Acidic residues" evidence="18">
    <location>
        <begin position="1181"/>
        <end position="1205"/>
    </location>
</feature>
<comment type="similarity">
    <text evidence="16">Belongs to the TRAFAC class TrmE-Era-EngA-EngB-Septin-like GTPase superfamily. AIG1/Toc34/Toc159-like paraseptin GTPase family. TOC159 subfamily.</text>
</comment>
<sequence length="1610" mass="174338">MAAVGNAAVEQGGESDRETFEEGDNVLLDENEQDDVFEDAPAGVVQQTGQQQQEHERGSSDGRDQAAGGLQIRVRAPVTDETEENDAVEDDGEASFGSGESFNSALERMASSSAASFDTASPKISSPVGSLSGPAVLGDPPENMSVAQQGALMRLNAMLKGEPSLDTSVIDNSSEEKFRQRIAELAESRNQSAEDASFGSIVDALLPLVLEKSSAAEKQSDLKSEDTVSQADNTPLASSVESKEVQSPMPKAKLSAEDESYLTDEDDIDSDGPVAEIDTEENGDYKPEEKFDDENDVEKEDERQEDAATGDVQIAEIPEVGFQEPAQQEISASTDRELAPELPVAVASTLEAEDDSQIQDSKEEEVGPEALAGAEDSISQYGSGDEADMPEDVVSTSESPADIPEDSTRVRAMPTAKLTTEDDEASPSEGEEEERENGDEPDDDVVEELIIDDNDDEDDHDSFEEAVEEEEVQDVPLKIRAIPDPEPVPTYSSILSGRGAEPKVEDTVVESEVDAANGDKVEAESEDKDTLATSESEEVSKDVPSEPEHVPKDVPSEPEHVPSEGVVAEEEQKVSSLPEAEPKEEPETDVREFLSAVEDVSLPSADSAVEKEQAQNPEESSASVEEHPTSSPLSQRLEDVSDDAIAQNTATVVAHNPEENEESRVSGQNNVEGVEEEHETAAEIVADNKPVGLGALEDSSTEVAPEKEPSQPTAEFSISPSKFKTELQDETMSQDADDREDGDNGGDWDEEIEEDDDEDADAILESSSALAALVRAADAPGGGEADTPSLGAAGPSLPARPTRIGRSAPSLDPAPRAAQPRSTGAASTQLSTSDENQANGEAGDGNEETREKLQVIRVKFLRLALRLGQSAHNVVVAQVLYRLGLAEQLRGGRSSSRSGAFSFDRASAIAEEQEAAGPEELDFTCTIMLLGKTGVGKSATINSIFDEPKTGTNAFMPSTKKVQEIVGHVHGIKVRVIDTPGLLPSVADQRHNEKIMASVKRFIKKSPPDIVLYFDRLDMQSRDYGDLPLLRTITDTFGAAVWFNAIVVLTHASSAPPDGPNGLPLSYEMFVAQRSHVVQQTIRQAAGDMRLMNPVSLVENHTACRMNRARQRVLPNGQVWKPQLLLLCFASKILAEANSLLKLQDNTPGRPFGARPRVPPLPFLLSSLLQSRAQLKLPDEQMGDDGESDEELDDDESSDEEEDYDQLPPFRRLAREEVAELDEDNRRKYFEELAERERLFQKKQWKEELKRRREAKRRMADSPRGDQPQLADEGADDDMGRSAAVPVPMPDMALPPSFDSDNPSHRYRYLETANQWVVRPVLETHGWDHDSGYDGFSVEKMFVVSEKIPASVSGQITKDKKEANLTMECAASVKHGEGKVTLAGLDLQTIGKDLAYTLRSETRFSNFKGNKTTGGLALTLLGDTIAAGMKIEDRLIVGKRLKLVLNGGAITGRGDVAYGGSLEATLRDKDYPLSRTLSTLGLSIMDWHGDLAIGGNLQSQMVVGKTMMVGRANLNNRGAGQISIRASSSEQLQMALIGLLPIIRSLANRLFFSQSQQSVHECGFSELYSYVTASLQSLPVNVPVLENFVECSAENTSLAEIVGEDFHLSK</sequence>
<evidence type="ECO:0000256" key="5">
    <source>
        <dbReference type="ARBA" id="ARBA00022692"/>
    </source>
</evidence>
<keyword evidence="8" id="KW-0378">Hydrolase</keyword>
<evidence type="ECO:0000256" key="4">
    <source>
        <dbReference type="ARBA" id="ARBA00022640"/>
    </source>
</evidence>
<feature type="compositionally biased region" description="Acidic residues" evidence="18">
    <location>
        <begin position="80"/>
        <end position="93"/>
    </location>
</feature>
<evidence type="ECO:0000256" key="12">
    <source>
        <dbReference type="ARBA" id="ARBA00022989"/>
    </source>
</evidence>
<dbReference type="NCBIfam" id="TIGR00993">
    <property type="entry name" value="3a0901s04IAP86"/>
    <property type="match status" value="1"/>
</dbReference>
<dbReference type="CDD" id="cd01853">
    <property type="entry name" value="Toc34_like"/>
    <property type="match status" value="1"/>
</dbReference>
<feature type="compositionally biased region" description="Acidic residues" evidence="18">
    <location>
        <begin position="290"/>
        <end position="299"/>
    </location>
</feature>
<keyword evidence="5" id="KW-0812">Transmembrane</keyword>
<feature type="compositionally biased region" description="Low complexity" evidence="18">
    <location>
        <begin position="763"/>
        <end position="779"/>
    </location>
</feature>
<evidence type="ECO:0000313" key="21">
    <source>
        <dbReference type="Proteomes" id="UP000077202"/>
    </source>
</evidence>
<keyword evidence="3" id="KW-0150">Chloroplast</keyword>
<evidence type="ECO:0000256" key="9">
    <source>
        <dbReference type="ARBA" id="ARBA00022805"/>
    </source>
</evidence>
<evidence type="ECO:0000256" key="3">
    <source>
        <dbReference type="ARBA" id="ARBA00022528"/>
    </source>
</evidence>
<dbReference type="Pfam" id="PF04548">
    <property type="entry name" value="AIG1"/>
    <property type="match status" value="1"/>
</dbReference>
<feature type="compositionally biased region" description="Polar residues" evidence="18">
    <location>
        <begin position="614"/>
        <end position="634"/>
    </location>
</feature>
<dbReference type="Proteomes" id="UP000077202">
    <property type="component" value="Unassembled WGS sequence"/>
</dbReference>
<evidence type="ECO:0000256" key="17">
    <source>
        <dbReference type="ARBA" id="ARBA00045184"/>
    </source>
</evidence>
<feature type="compositionally biased region" description="Polar residues" evidence="18">
    <location>
        <begin position="118"/>
        <end position="129"/>
    </location>
</feature>
<evidence type="ECO:0000256" key="15">
    <source>
        <dbReference type="ARBA" id="ARBA00023766"/>
    </source>
</evidence>
<dbReference type="GO" id="GO:0009707">
    <property type="term" value="C:chloroplast outer membrane"/>
    <property type="evidence" value="ECO:0007669"/>
    <property type="project" value="UniProtKB-SubCell"/>
</dbReference>
<dbReference type="GO" id="GO:0045036">
    <property type="term" value="P:protein targeting to chloroplast"/>
    <property type="evidence" value="ECO:0007669"/>
    <property type="project" value="InterPro"/>
</dbReference>
<feature type="region of interest" description="Disordered" evidence="18">
    <location>
        <begin position="1178"/>
        <end position="1212"/>
    </location>
</feature>
<dbReference type="InterPro" id="IPR024283">
    <property type="entry name" value="TOC159_MAD"/>
</dbReference>
<keyword evidence="9" id="KW-1002">Plastid outer membrane</keyword>
<dbReference type="InterPro" id="IPR006703">
    <property type="entry name" value="G_AIG1"/>
</dbReference>
<evidence type="ECO:0000256" key="10">
    <source>
        <dbReference type="ARBA" id="ARBA00022842"/>
    </source>
</evidence>
<evidence type="ECO:0000256" key="6">
    <source>
        <dbReference type="ARBA" id="ARBA00022723"/>
    </source>
</evidence>
<name>A0A176WM66_MARPO</name>
<feature type="region of interest" description="Disordered" evidence="18">
    <location>
        <begin position="214"/>
        <end position="848"/>
    </location>
</feature>
<feature type="compositionally biased region" description="Polar residues" evidence="18">
    <location>
        <begin position="227"/>
        <end position="240"/>
    </location>
</feature>
<keyword evidence="4" id="KW-0934">Plastid</keyword>
<evidence type="ECO:0000256" key="14">
    <source>
        <dbReference type="ARBA" id="ARBA00023136"/>
    </source>
</evidence>
<dbReference type="EMBL" id="LVLJ01000662">
    <property type="protein sequence ID" value="OAE33372.1"/>
    <property type="molecule type" value="Genomic_DNA"/>
</dbReference>
<dbReference type="Pfam" id="PF11886">
    <property type="entry name" value="TOC159_MAD"/>
    <property type="match status" value="1"/>
</dbReference>
<protein>
    <recommendedName>
        <fullName evidence="19">AIG1-type G domain-containing protein</fullName>
    </recommendedName>
</protein>
<evidence type="ECO:0000256" key="1">
    <source>
        <dbReference type="ARBA" id="ARBA00001946"/>
    </source>
</evidence>
<evidence type="ECO:0000256" key="7">
    <source>
        <dbReference type="ARBA" id="ARBA00022741"/>
    </source>
</evidence>
<keyword evidence="6" id="KW-0479">Metal-binding</keyword>
<comment type="subcellular location">
    <subcellularLocation>
        <location evidence="15">Plastid</location>
        <location evidence="15">Chloroplast outer membrane</location>
        <topology evidence="15">Single-pass membrane protein</topology>
    </subcellularLocation>
</comment>
<keyword evidence="7" id="KW-0547">Nucleotide-binding</keyword>
<feature type="compositionally biased region" description="Low complexity" evidence="18">
    <location>
        <begin position="43"/>
        <end position="52"/>
    </location>
</feature>
<evidence type="ECO:0000256" key="2">
    <source>
        <dbReference type="ARBA" id="ARBA00022448"/>
    </source>
</evidence>
<evidence type="ECO:0000256" key="13">
    <source>
        <dbReference type="ARBA" id="ARBA00023134"/>
    </source>
</evidence>
<keyword evidence="21" id="KW-1185">Reference proteome</keyword>
<feature type="compositionally biased region" description="Basic and acidic residues" evidence="18">
    <location>
        <begin position="1253"/>
        <end position="1264"/>
    </location>
</feature>
<feature type="compositionally biased region" description="Basic and acidic residues" evidence="18">
    <location>
        <begin position="53"/>
        <end position="64"/>
    </location>
</feature>